<keyword evidence="9 15" id="KW-0460">Magnesium</keyword>
<dbReference type="GO" id="GO:0009338">
    <property type="term" value="C:exodeoxyribonuclease V complex"/>
    <property type="evidence" value="ECO:0007669"/>
    <property type="project" value="TreeGrafter"/>
</dbReference>
<dbReference type="GO" id="GO:0000287">
    <property type="term" value="F:magnesium ion binding"/>
    <property type="evidence" value="ECO:0007669"/>
    <property type="project" value="UniProtKB-UniRule"/>
</dbReference>
<feature type="binding site" evidence="16">
    <location>
        <begin position="22"/>
        <end position="29"/>
    </location>
    <ligand>
        <name>ATP</name>
        <dbReference type="ChEBI" id="CHEBI:30616"/>
    </ligand>
</feature>
<dbReference type="InterPro" id="IPR027417">
    <property type="entry name" value="P-loop_NTPase"/>
</dbReference>
<evidence type="ECO:0000256" key="1">
    <source>
        <dbReference type="ARBA" id="ARBA00022722"/>
    </source>
</evidence>
<dbReference type="GO" id="GO:0003677">
    <property type="term" value="F:DNA binding"/>
    <property type="evidence" value="ECO:0007669"/>
    <property type="project" value="UniProtKB-UniRule"/>
</dbReference>
<comment type="catalytic activity">
    <reaction evidence="13 15">
        <text>Couples ATP hydrolysis with the unwinding of duplex DNA by translocating in the 3'-5' direction.</text>
        <dbReference type="EC" id="5.6.2.4"/>
    </reaction>
</comment>
<evidence type="ECO:0000313" key="19">
    <source>
        <dbReference type="EMBL" id="TDQ39906.1"/>
    </source>
</evidence>
<dbReference type="GO" id="GO:0000724">
    <property type="term" value="P:double-strand break repair via homologous recombination"/>
    <property type="evidence" value="ECO:0007669"/>
    <property type="project" value="UniProtKB-UniRule"/>
</dbReference>
<sequence>MSAPQPLSPPEFPLSGSRLIEASAGTGKTYTIAALYVRLVLQHGGEHAFHRFLMPPEILVVTFTEAATRELRDRIRARLVEAARVFRGQQQPDAFLARLQADYPAEQWPACAYRLDNAAQWMDEAAIQTIHAWCQRMLREHAFASGSLFDQEVQGSQGRLYLQVVRDYWRQQCYPLAAPQVEWVRKHWGTPQLLWQQLARPVQATEVELPAAGDGSLQLLLQQGGEEMAAQLAAIKQPWLGWVDELEQLAMAAITAKQVDGRKLQAGRVQEWLQKLRNWCQNPGELDIGLSDPAINRLTPDGWSECWKAPHLPPQHPALDDMQTLPARLAALASLVPDRALWHAARWVRQRFAEEKQQRAEIGFNDMLLNLQAALHSPRGAALAAIIRQQFPVALIDEFQDTDPVQYDIFDRVYRLEENDAHTGLFLIGDPKQAIYSFRGADIHTYLKARAHTSGRHYSLDTNFRSSQGMVDAVNRVFLQAEDNSGSGAFLFRQADGDNPLPFVPVRANGRKEAWQAAGQPLPALTFWRMADRDDDKGWSKEDYRQQMAQVCASEIVRLLNDPGAGYAADGSLQRLAPGDIAVLVRDRNEARAVREALLQRQVRSVYLSDKDSVYASREAQDVQFWLAACLQPEDERALKAALASSTLGLSLAELDALQQDELLWEQSVLRFKHYQQLWQQQGVLPMLRQLLHDYNLPQRLHQALQGERALTNLLHLSEVLQQAARELDGQAALLEFLQQAHADPSGVAEEQVLRLESDAALVRVVTIHKSKGLEYPLVFLPFICSYREAKAQKGDLVSVGGERRMCQTPDEPGLQEALERERLAEDLRLLYVALTRSRHACWLGVANLNQAFAASAIGHVLGGDLDGGIAQLVDGQIAGMAAPLPSDDSWQAPADGFVPQCRPAPSLRHEPWWIASYSALDARGVHVRAPESQTAQVLQDDERDDPAPDQASAALEGIHAFARGARPGTFLHVLLEKAMQTDCLESAALRSRMVENLCRQRGYPGDAEMLVGWLETFLATGFRVEGREAFCLGALDGWQNEMEFWFASHHVSSRQLDELVQEHVLPGLPRPALLPTQVNGMFKGFIDLLFVQDGRYYLADYKSNWLGNTAAAYTAAAMDACVLKHRYDLQYALYSLALHRLLRSRLPGYSYERDVGGVAYLFLRGVEGREQGLHFVKPPLELIERLDDLFCPAGSVATAG</sequence>
<dbReference type="GO" id="GO:0016887">
    <property type="term" value="F:ATP hydrolysis activity"/>
    <property type="evidence" value="ECO:0007669"/>
    <property type="project" value="RHEA"/>
</dbReference>
<comment type="catalytic activity">
    <reaction evidence="15">
        <text>Exonucleolytic cleavage (in the presence of ATP) in either 5'- to 3'- or 3'- to 5'-direction to yield 5'-phosphooligonucleotides.</text>
        <dbReference type="EC" id="3.1.11.5"/>
    </reaction>
</comment>
<comment type="domain">
    <text evidence="15">The N-terminal DNA-binding domain is a ssDNA-dependent ATPase and has ATP-dependent 3'-5' helicase function. This domain interacts with RecC.</text>
</comment>
<dbReference type="GO" id="GO:0043138">
    <property type="term" value="F:3'-5' DNA helicase activity"/>
    <property type="evidence" value="ECO:0007669"/>
    <property type="project" value="UniProtKB-UniRule"/>
</dbReference>
<dbReference type="InterPro" id="IPR011604">
    <property type="entry name" value="PDDEXK-like_dom_sf"/>
</dbReference>
<feature type="domain" description="UvrD-like helicase C-terminal" evidence="18">
    <location>
        <begin position="505"/>
        <end position="773"/>
    </location>
</feature>
<evidence type="ECO:0000256" key="12">
    <source>
        <dbReference type="ARBA" id="ARBA00023235"/>
    </source>
</evidence>
<feature type="region of interest" description="DNA-binding and helicase activity, interacts with RecC" evidence="15">
    <location>
        <begin position="1"/>
        <end position="871"/>
    </location>
</feature>
<dbReference type="SUPFAM" id="SSF52980">
    <property type="entry name" value="Restriction endonuclease-like"/>
    <property type="match status" value="1"/>
</dbReference>
<keyword evidence="3 15" id="KW-0547">Nucleotide-binding</keyword>
<keyword evidence="4 15" id="KW-0227">DNA damage</keyword>
<keyword evidence="5 15" id="KW-0378">Hydrolase</keyword>
<keyword evidence="11 15" id="KW-0234">DNA repair</keyword>
<evidence type="ECO:0000256" key="2">
    <source>
        <dbReference type="ARBA" id="ARBA00022723"/>
    </source>
</evidence>
<dbReference type="RefSeq" id="WP_101496535.1">
    <property type="nucleotide sequence ID" value="NZ_LNJZ01000006.1"/>
</dbReference>
<dbReference type="InterPro" id="IPR000212">
    <property type="entry name" value="DNA_helicase_UvrD/REP"/>
</dbReference>
<dbReference type="EC" id="5.6.2.4" evidence="15"/>
<dbReference type="PROSITE" id="PS51198">
    <property type="entry name" value="UVRD_HELICASE_ATP_BIND"/>
    <property type="match status" value="1"/>
</dbReference>
<dbReference type="InterPro" id="IPR014016">
    <property type="entry name" value="UvrD-like_ATP-bd"/>
</dbReference>
<dbReference type="GO" id="GO:0005524">
    <property type="term" value="F:ATP binding"/>
    <property type="evidence" value="ECO:0007669"/>
    <property type="project" value="UniProtKB-UniRule"/>
</dbReference>
<dbReference type="Pfam" id="PF13361">
    <property type="entry name" value="UvrD_C"/>
    <property type="match status" value="1"/>
</dbReference>
<dbReference type="PANTHER" id="PTHR11070:SF23">
    <property type="entry name" value="RECBCD ENZYME SUBUNIT RECB"/>
    <property type="match status" value="1"/>
</dbReference>
<comment type="caution">
    <text evidence="19">The sequence shown here is derived from an EMBL/GenBank/DDBJ whole genome shotgun (WGS) entry which is preliminary data.</text>
</comment>
<keyword evidence="12 15" id="KW-0413">Isomerase</keyword>
<comment type="function">
    <text evidence="15">A helicase/nuclease that prepares dsDNA breaks (DSB) for recombinational DNA repair. Binds to DSBs and unwinds DNA via a highly rapid and processive ATP-dependent bidirectional helicase activity. Unwinds dsDNA until it encounters a Chi (crossover hotspot instigator) sequence from the 3' direction. Cuts ssDNA a few nucleotides 3' to the Chi site. The properties and activities of the enzyme are changed at Chi. The Chi-altered holoenzyme produces a long 3'-ssDNA overhang and facilitates RecA-binding to the ssDNA for homologous DNA recombination and repair. Holoenzyme degrades any linearized DNA that is unable to undergo homologous recombination. In the holoenzyme this subunit contributes ATPase, 3'-5' helicase, exonuclease activity and loads RecA onto ssDNA.</text>
</comment>
<evidence type="ECO:0000256" key="14">
    <source>
        <dbReference type="ARBA" id="ARBA00048988"/>
    </source>
</evidence>
<keyword evidence="1 15" id="KW-0540">Nuclease</keyword>
<keyword evidence="2 15" id="KW-0479">Metal-binding</keyword>
<dbReference type="EC" id="3.1.11.5" evidence="15"/>
<evidence type="ECO:0000256" key="8">
    <source>
        <dbReference type="ARBA" id="ARBA00022840"/>
    </source>
</evidence>
<evidence type="ECO:0000313" key="20">
    <source>
        <dbReference type="Proteomes" id="UP000294575"/>
    </source>
</evidence>
<dbReference type="EMBL" id="SNYK01000001">
    <property type="protein sequence ID" value="TDQ39906.1"/>
    <property type="molecule type" value="Genomic_DNA"/>
</dbReference>
<evidence type="ECO:0000256" key="3">
    <source>
        <dbReference type="ARBA" id="ARBA00022741"/>
    </source>
</evidence>
<comment type="domain">
    <text evidence="15">The C-terminal domain has nuclease activity and interacts with RecD. It interacts with RecA, facilitating its loading onto ssDNA.</text>
</comment>
<protein>
    <recommendedName>
        <fullName evidence="15">RecBCD enzyme subunit RecB</fullName>
        <ecNumber evidence="15">3.1.11.5</ecNumber>
        <ecNumber evidence="15">5.6.2.4</ecNumber>
    </recommendedName>
    <alternativeName>
        <fullName evidence="15">DNA 3'-5' helicase subunit RecB</fullName>
    </alternativeName>
    <alternativeName>
        <fullName evidence="15">Exonuclease V subunit RecB</fullName>
        <shortName evidence="15">ExoV subunit RecB</shortName>
    </alternativeName>
    <alternativeName>
        <fullName evidence="15">Helicase/nuclease RecBCD subunit RecB</fullName>
    </alternativeName>
</protein>
<feature type="binding site" evidence="15">
    <location>
        <position position="1101"/>
    </location>
    <ligand>
        <name>Mg(2+)</name>
        <dbReference type="ChEBI" id="CHEBI:18420"/>
    </ligand>
</feature>
<dbReference type="Gene3D" id="3.40.50.300">
    <property type="entry name" value="P-loop containing nucleotide triphosphate hydrolases"/>
    <property type="match status" value="2"/>
</dbReference>
<evidence type="ECO:0000256" key="11">
    <source>
        <dbReference type="ARBA" id="ARBA00023204"/>
    </source>
</evidence>
<dbReference type="Pfam" id="PF00580">
    <property type="entry name" value="UvrD-helicase"/>
    <property type="match status" value="1"/>
</dbReference>
<evidence type="ECO:0000256" key="6">
    <source>
        <dbReference type="ARBA" id="ARBA00022806"/>
    </source>
</evidence>
<dbReference type="Pfam" id="PF12705">
    <property type="entry name" value="PDDEXK_1"/>
    <property type="match status" value="1"/>
</dbReference>
<feature type="domain" description="UvrD-like helicase ATP-binding" evidence="17">
    <location>
        <begin position="1"/>
        <end position="467"/>
    </location>
</feature>
<dbReference type="InterPro" id="IPR038726">
    <property type="entry name" value="PDDEXK_AddAB-type"/>
</dbReference>
<evidence type="ECO:0000256" key="9">
    <source>
        <dbReference type="ARBA" id="ARBA00022842"/>
    </source>
</evidence>
<proteinExistence type="inferred from homology"/>
<feature type="region of interest" description="Nuclease activity, interacts with RecD and RecA" evidence="15">
    <location>
        <begin position="912"/>
        <end position="1201"/>
    </location>
</feature>
<dbReference type="CDD" id="cd22352">
    <property type="entry name" value="RecB_C-like"/>
    <property type="match status" value="1"/>
</dbReference>
<dbReference type="AlphaFoldDB" id="A0A4R6U2M5"/>
<comment type="subunit">
    <text evidence="15">Heterotrimer of RecB, RecC and RecD. All subunits contribute to DNA-binding. Interacts with RecA.</text>
</comment>
<reference evidence="19 20" key="1">
    <citation type="submission" date="2019-03" db="EMBL/GenBank/DDBJ databases">
        <title>Genomic Encyclopedia of Type Strains, Phase IV (KMG-IV): sequencing the most valuable type-strain genomes for metagenomic binning, comparative biology and taxonomic classification.</title>
        <authorList>
            <person name="Goeker M."/>
        </authorList>
    </citation>
    <scope>NUCLEOTIDE SEQUENCE [LARGE SCALE GENOMIC DNA]</scope>
    <source>
        <strain evidence="19 20">DSM 28679</strain>
    </source>
</reference>
<dbReference type="InterPro" id="IPR004586">
    <property type="entry name" value="RecB"/>
</dbReference>
<feature type="binding site" evidence="15">
    <location>
        <position position="973"/>
    </location>
    <ligand>
        <name>Mg(2+)</name>
        <dbReference type="ChEBI" id="CHEBI:18420"/>
    </ligand>
</feature>
<evidence type="ECO:0000256" key="13">
    <source>
        <dbReference type="ARBA" id="ARBA00034617"/>
    </source>
</evidence>
<comment type="catalytic activity">
    <reaction evidence="14 15">
        <text>ATP + H2O = ADP + phosphate + H(+)</text>
        <dbReference type="Rhea" id="RHEA:13065"/>
        <dbReference type="ChEBI" id="CHEBI:15377"/>
        <dbReference type="ChEBI" id="CHEBI:15378"/>
        <dbReference type="ChEBI" id="CHEBI:30616"/>
        <dbReference type="ChEBI" id="CHEBI:43474"/>
        <dbReference type="ChEBI" id="CHEBI:456216"/>
        <dbReference type="EC" id="5.6.2.4"/>
    </reaction>
</comment>
<comment type="miscellaneous">
    <text evidence="15">In the RecBCD complex, RecB has a slow 3'-5' helicase, an exonuclease activity and loads RecA onto ssDNA, RecD has a fast 5'-3' helicase activity, while RecC stimulates the ATPase and processivity of the RecB helicase and contributes to recognition of the Chi site.</text>
</comment>
<dbReference type="OrthoDB" id="9810135at2"/>
<dbReference type="HAMAP" id="MF_01485">
    <property type="entry name" value="RecB"/>
    <property type="match status" value="1"/>
</dbReference>
<evidence type="ECO:0000259" key="17">
    <source>
        <dbReference type="PROSITE" id="PS51198"/>
    </source>
</evidence>
<evidence type="ECO:0000259" key="18">
    <source>
        <dbReference type="PROSITE" id="PS51217"/>
    </source>
</evidence>
<feature type="binding site" evidence="15">
    <location>
        <position position="1088"/>
    </location>
    <ligand>
        <name>Mg(2+)</name>
        <dbReference type="ChEBI" id="CHEBI:18420"/>
    </ligand>
</feature>
<evidence type="ECO:0000256" key="7">
    <source>
        <dbReference type="ARBA" id="ARBA00022839"/>
    </source>
</evidence>
<evidence type="ECO:0000256" key="10">
    <source>
        <dbReference type="ARBA" id="ARBA00023125"/>
    </source>
</evidence>
<feature type="active site" description="For nuclease activity" evidence="15">
    <location>
        <position position="1101"/>
    </location>
</feature>
<dbReference type="InterPro" id="IPR011335">
    <property type="entry name" value="Restrct_endonuc-II-like"/>
</dbReference>
<keyword evidence="7 15" id="KW-0269">Exonuclease</keyword>
<keyword evidence="6 15" id="KW-0347">Helicase</keyword>
<dbReference type="Proteomes" id="UP000294575">
    <property type="component" value="Unassembled WGS sequence"/>
</dbReference>
<evidence type="ECO:0000256" key="15">
    <source>
        <dbReference type="HAMAP-Rule" id="MF_01485"/>
    </source>
</evidence>
<dbReference type="Gene3D" id="1.10.3170.10">
    <property type="entry name" value="Recbcd, chain B, domain 2"/>
    <property type="match status" value="1"/>
</dbReference>
<keyword evidence="10 15" id="KW-0238">DNA-binding</keyword>
<dbReference type="InterPro" id="IPR014017">
    <property type="entry name" value="DNA_helicase_UvrD-like_C"/>
</dbReference>
<dbReference type="PANTHER" id="PTHR11070">
    <property type="entry name" value="UVRD / RECB / PCRA DNA HELICASE FAMILY MEMBER"/>
    <property type="match status" value="1"/>
</dbReference>
<evidence type="ECO:0000256" key="5">
    <source>
        <dbReference type="ARBA" id="ARBA00022801"/>
    </source>
</evidence>
<dbReference type="PROSITE" id="PS51217">
    <property type="entry name" value="UVRD_HELICASE_CTER"/>
    <property type="match status" value="1"/>
</dbReference>
<accession>A0A4R6U2M5</accession>
<dbReference type="Gene3D" id="3.90.320.10">
    <property type="match status" value="1"/>
</dbReference>
<keyword evidence="8 15" id="KW-0067">ATP-binding</keyword>
<dbReference type="GO" id="GO:0008854">
    <property type="term" value="F:exodeoxyribonuclease V activity"/>
    <property type="evidence" value="ECO:0007669"/>
    <property type="project" value="UniProtKB-EC"/>
</dbReference>
<organism evidence="19 20">
    <name type="scientific">Thiopseudomonas denitrificans</name>
    <dbReference type="NCBI Taxonomy" id="1501432"/>
    <lineage>
        <taxon>Bacteria</taxon>
        <taxon>Pseudomonadati</taxon>
        <taxon>Pseudomonadota</taxon>
        <taxon>Gammaproteobacteria</taxon>
        <taxon>Pseudomonadales</taxon>
        <taxon>Pseudomonadaceae</taxon>
        <taxon>Thiopseudomonas</taxon>
    </lineage>
</organism>
<dbReference type="Gene3D" id="1.10.486.10">
    <property type="entry name" value="PCRA, domain 4"/>
    <property type="match status" value="1"/>
</dbReference>
<keyword evidence="20" id="KW-1185">Reference proteome</keyword>
<name>A0A4R6U2M5_9GAMM</name>
<evidence type="ECO:0000256" key="4">
    <source>
        <dbReference type="ARBA" id="ARBA00022763"/>
    </source>
</evidence>
<comment type="cofactor">
    <cofactor evidence="15">
        <name>Mg(2+)</name>
        <dbReference type="ChEBI" id="CHEBI:18420"/>
    </cofactor>
    <text evidence="15">Binds 1 Mg(2+) ion per subunit.</text>
</comment>
<gene>
    <name evidence="15" type="primary">recB</name>
    <name evidence="19" type="ORF">DFQ45_10134</name>
</gene>
<dbReference type="SUPFAM" id="SSF52540">
    <property type="entry name" value="P-loop containing nucleoside triphosphate hydrolases"/>
    <property type="match status" value="1"/>
</dbReference>
<comment type="similarity">
    <text evidence="15">Belongs to the helicase family. UvrD subfamily.</text>
</comment>
<evidence type="ECO:0000256" key="16">
    <source>
        <dbReference type="PROSITE-ProRule" id="PRU00560"/>
    </source>
</evidence>
<dbReference type="NCBIfam" id="TIGR00609">
    <property type="entry name" value="recB"/>
    <property type="match status" value="1"/>
</dbReference>
<dbReference type="GO" id="GO:0005829">
    <property type="term" value="C:cytosol"/>
    <property type="evidence" value="ECO:0007669"/>
    <property type="project" value="TreeGrafter"/>
</dbReference>